<dbReference type="Gene3D" id="3.40.50.1700">
    <property type="entry name" value="Glycoside hydrolase family 3 C-terminal domain"/>
    <property type="match status" value="1"/>
</dbReference>
<evidence type="ECO:0000313" key="20">
    <source>
        <dbReference type="Proteomes" id="UP000188533"/>
    </source>
</evidence>
<dbReference type="Pfam" id="PF00933">
    <property type="entry name" value="Glyco_hydro_3"/>
    <property type="match status" value="1"/>
</dbReference>
<comment type="subcellular location">
    <subcellularLocation>
        <location evidence="2">Secreted</location>
    </subcellularLocation>
</comment>
<evidence type="ECO:0000256" key="13">
    <source>
        <dbReference type="ARBA" id="ARBA00024983"/>
    </source>
</evidence>
<evidence type="ECO:0000256" key="11">
    <source>
        <dbReference type="ARBA" id="ARBA00023295"/>
    </source>
</evidence>
<evidence type="ECO:0000256" key="2">
    <source>
        <dbReference type="ARBA" id="ARBA00004613"/>
    </source>
</evidence>
<dbReference type="PANTHER" id="PTHR42715:SF12">
    <property type="entry name" value="BETA-GLUCOSIDASE G-RELATED"/>
    <property type="match status" value="1"/>
</dbReference>
<gene>
    <name evidence="19" type="ORF">LENED_012523</name>
</gene>
<comment type="catalytic activity">
    <reaction evidence="1">
        <text>Hydrolysis of terminal, non-reducing beta-D-glucosyl residues with release of beta-D-glucose.</text>
        <dbReference type="EC" id="3.2.1.21"/>
    </reaction>
</comment>
<dbReference type="InterPro" id="IPR002772">
    <property type="entry name" value="Glyco_hydro_3_C"/>
</dbReference>
<evidence type="ECO:0000256" key="3">
    <source>
        <dbReference type="ARBA" id="ARBA00004987"/>
    </source>
</evidence>
<dbReference type="FunFam" id="3.20.20.300:FF:000002">
    <property type="entry name" value="Probable beta-glucosidase"/>
    <property type="match status" value="1"/>
</dbReference>
<accession>A0A1Q3ESS5</accession>
<evidence type="ECO:0000256" key="15">
    <source>
        <dbReference type="ARBA" id="ARBA00041276"/>
    </source>
</evidence>
<dbReference type="STRING" id="5353.A0A1Q3ESS5"/>
<evidence type="ECO:0000256" key="6">
    <source>
        <dbReference type="ARBA" id="ARBA00022525"/>
    </source>
</evidence>
<evidence type="ECO:0000256" key="5">
    <source>
        <dbReference type="ARBA" id="ARBA00012744"/>
    </source>
</evidence>
<comment type="caution">
    <text evidence="19">The sequence shown here is derived from an EMBL/GenBank/DDBJ whole genome shotgun (WGS) entry which is preliminary data.</text>
</comment>
<dbReference type="SUPFAM" id="SSF51445">
    <property type="entry name" value="(Trans)glycosidases"/>
    <property type="match status" value="1"/>
</dbReference>
<dbReference type="InterPro" id="IPR013783">
    <property type="entry name" value="Ig-like_fold"/>
</dbReference>
<dbReference type="EC" id="3.2.1.21" evidence="5"/>
<dbReference type="SMART" id="SM01217">
    <property type="entry name" value="Fn3_like"/>
    <property type="match status" value="1"/>
</dbReference>
<name>A0A1Q3ESS5_LENED</name>
<comment type="function">
    <text evidence="13">Beta-glucosidases are one of a number of cellulolytic enzymes involved in the degradation of cellulosic biomass. Catalyzes the last step releasing glucose from the inhibitory cellobiose.</text>
</comment>
<keyword evidence="9" id="KW-0325">Glycoprotein</keyword>
<evidence type="ECO:0000256" key="17">
    <source>
        <dbReference type="ARBA" id="ARBA00041808"/>
    </source>
</evidence>
<evidence type="ECO:0000256" key="16">
    <source>
        <dbReference type="ARBA" id="ARBA00041601"/>
    </source>
</evidence>
<dbReference type="GO" id="GO:0008422">
    <property type="term" value="F:beta-glucosidase activity"/>
    <property type="evidence" value="ECO:0007669"/>
    <property type="project" value="UniProtKB-EC"/>
</dbReference>
<dbReference type="InterPro" id="IPR036881">
    <property type="entry name" value="Glyco_hydro_3_C_sf"/>
</dbReference>
<keyword evidence="7" id="KW-0732">Signal</keyword>
<keyword evidence="20" id="KW-1185">Reference proteome</keyword>
<proteinExistence type="inferred from homology"/>
<evidence type="ECO:0000256" key="10">
    <source>
        <dbReference type="ARBA" id="ARBA00023277"/>
    </source>
</evidence>
<dbReference type="InterPro" id="IPR001764">
    <property type="entry name" value="Glyco_hydro_3_N"/>
</dbReference>
<feature type="domain" description="Fibronectin type III-like" evidence="18">
    <location>
        <begin position="736"/>
        <end position="805"/>
    </location>
</feature>
<protein>
    <recommendedName>
        <fullName evidence="14">Probable beta-glucosidase G</fullName>
        <ecNumber evidence="5">3.2.1.21</ecNumber>
    </recommendedName>
    <alternativeName>
        <fullName evidence="15">Beta-D-glucoside glucohydrolase G</fullName>
    </alternativeName>
    <alternativeName>
        <fullName evidence="16">Cellobiase G</fullName>
    </alternativeName>
    <alternativeName>
        <fullName evidence="17">Gentiobiase G</fullName>
    </alternativeName>
</protein>
<dbReference type="Gene3D" id="2.60.40.10">
    <property type="entry name" value="Immunoglobulins"/>
    <property type="match status" value="1"/>
</dbReference>
<keyword evidence="11" id="KW-0326">Glycosidase</keyword>
<dbReference type="PANTHER" id="PTHR42715">
    <property type="entry name" value="BETA-GLUCOSIDASE"/>
    <property type="match status" value="1"/>
</dbReference>
<dbReference type="Pfam" id="PF14310">
    <property type="entry name" value="Fn3-like"/>
    <property type="match status" value="1"/>
</dbReference>
<comment type="pathway">
    <text evidence="3">Glycan metabolism; cellulose degradation.</text>
</comment>
<dbReference type="Pfam" id="PF01915">
    <property type="entry name" value="Glyco_hydro_3_C"/>
    <property type="match status" value="1"/>
</dbReference>
<dbReference type="InterPro" id="IPR026891">
    <property type="entry name" value="Fn3-like"/>
</dbReference>
<evidence type="ECO:0000313" key="19">
    <source>
        <dbReference type="EMBL" id="GAW10276.1"/>
    </source>
</evidence>
<evidence type="ECO:0000256" key="14">
    <source>
        <dbReference type="ARBA" id="ARBA00039579"/>
    </source>
</evidence>
<keyword evidence="12" id="KW-0624">Polysaccharide degradation</keyword>
<dbReference type="InterPro" id="IPR017853">
    <property type="entry name" value="GH"/>
</dbReference>
<keyword evidence="6" id="KW-0964">Secreted</keyword>
<keyword evidence="10" id="KW-0119">Carbohydrate metabolism</keyword>
<dbReference type="Proteomes" id="UP000188533">
    <property type="component" value="Unassembled WGS sequence"/>
</dbReference>
<dbReference type="EMBL" id="BDGU01001620">
    <property type="protein sequence ID" value="GAW10276.1"/>
    <property type="molecule type" value="Genomic_DNA"/>
</dbReference>
<dbReference type="GO" id="GO:0009251">
    <property type="term" value="P:glucan catabolic process"/>
    <property type="evidence" value="ECO:0007669"/>
    <property type="project" value="TreeGrafter"/>
</dbReference>
<reference evidence="19 20" key="2">
    <citation type="submission" date="2017-02" db="EMBL/GenBank/DDBJ databases">
        <title>A genome survey and senescence transcriptome analysis in Lentinula edodes.</title>
        <authorList>
            <person name="Sakamoto Y."/>
            <person name="Nakade K."/>
            <person name="Sato S."/>
            <person name="Yoshida Y."/>
            <person name="Miyazaki K."/>
            <person name="Natsume S."/>
            <person name="Konno N."/>
        </authorList>
    </citation>
    <scope>NUCLEOTIDE SEQUENCE [LARGE SCALE GENOMIC DNA]</scope>
    <source>
        <strain evidence="19 20">NBRC 111202</strain>
    </source>
</reference>
<keyword evidence="8 19" id="KW-0378">Hydrolase</keyword>
<dbReference type="PRINTS" id="PR00133">
    <property type="entry name" value="GLHYDRLASE3"/>
</dbReference>
<dbReference type="InterPro" id="IPR050288">
    <property type="entry name" value="Cellulose_deg_GH3"/>
</dbReference>
<evidence type="ECO:0000256" key="8">
    <source>
        <dbReference type="ARBA" id="ARBA00022801"/>
    </source>
</evidence>
<reference evidence="19 20" key="1">
    <citation type="submission" date="2016-08" db="EMBL/GenBank/DDBJ databases">
        <authorList>
            <consortium name="Lentinula edodes genome sequencing consortium"/>
            <person name="Sakamoto Y."/>
            <person name="Nakade K."/>
            <person name="Sato S."/>
            <person name="Yoshida Y."/>
            <person name="Miyazaki K."/>
            <person name="Natsume S."/>
            <person name="Konno N."/>
        </authorList>
    </citation>
    <scope>NUCLEOTIDE SEQUENCE [LARGE SCALE GENOMIC DNA]</scope>
    <source>
        <strain evidence="19 20">NBRC 111202</strain>
    </source>
</reference>
<dbReference type="SUPFAM" id="SSF52279">
    <property type="entry name" value="Beta-D-glucan exohydrolase, C-terminal domain"/>
    <property type="match status" value="1"/>
</dbReference>
<comment type="similarity">
    <text evidence="4">Belongs to the glycosyl hydrolase 3 family.</text>
</comment>
<dbReference type="InterPro" id="IPR036962">
    <property type="entry name" value="Glyco_hydro_3_N_sf"/>
</dbReference>
<evidence type="ECO:0000256" key="9">
    <source>
        <dbReference type="ARBA" id="ARBA00023180"/>
    </source>
</evidence>
<evidence type="ECO:0000256" key="12">
    <source>
        <dbReference type="ARBA" id="ARBA00023326"/>
    </source>
</evidence>
<organism evidence="19 20">
    <name type="scientific">Lentinula edodes</name>
    <name type="common">Shiitake mushroom</name>
    <name type="synonym">Lentinus edodes</name>
    <dbReference type="NCBI Taxonomy" id="5353"/>
    <lineage>
        <taxon>Eukaryota</taxon>
        <taxon>Fungi</taxon>
        <taxon>Dikarya</taxon>
        <taxon>Basidiomycota</taxon>
        <taxon>Agaricomycotina</taxon>
        <taxon>Agaricomycetes</taxon>
        <taxon>Agaricomycetidae</taxon>
        <taxon>Agaricales</taxon>
        <taxon>Marasmiineae</taxon>
        <taxon>Omphalotaceae</taxon>
        <taxon>Lentinula</taxon>
    </lineage>
</organism>
<evidence type="ECO:0000256" key="7">
    <source>
        <dbReference type="ARBA" id="ARBA00022729"/>
    </source>
</evidence>
<dbReference type="Gene3D" id="3.20.20.300">
    <property type="entry name" value="Glycoside hydrolase, family 3, N-terminal domain"/>
    <property type="match status" value="1"/>
</dbReference>
<evidence type="ECO:0000256" key="4">
    <source>
        <dbReference type="ARBA" id="ARBA00005336"/>
    </source>
</evidence>
<evidence type="ECO:0000259" key="18">
    <source>
        <dbReference type="SMART" id="SM01217"/>
    </source>
</evidence>
<evidence type="ECO:0000256" key="1">
    <source>
        <dbReference type="ARBA" id="ARBA00000448"/>
    </source>
</evidence>
<sequence length="816" mass="88340">MAMMNSTNMPTAGTQFADTIKVLVALLAASPVFTYSFERSIETTLGGHLFRRDTVDYGNSTLWPSPAANGGKAWTKAFAKAKAVVAQMTVEELFNLTVGLDGRCSGNTAPVPRFNIPEFCFNDGPAGVRDVEGVSQFPAELTTAATWDRDLMYRRTKAMGQEFYDQGVHIPLAPVSGGPLGRSPLEGRAWEGSFTDPYACGEASYQYVTGLLDSGVASVAKHWILYEQELNRNPHGLQTKSDTFPGGTQLPVSSNVDDKTMHEVYMWAFAEAVRAGTTHFMCSYNEVNNTHSCSNAKSLNGLLKTELNFQGPIMSDWGAHWDTVPSMYNGMDISMPGSQLNSLLGDFWANLTELVNNGTVKEDVVREKVIRILTPYYHLGQDVKPLPDFVYNLIGPPYVNVTAGYRNVRKSGTADLIKEIGMSSVTLLKNTGGLPLKNPSRVAVLGNDATDNILGANSCGATNSFCAINNLNGTLTIGFGAGSGYSPYIVTPLDALKARAIQDNHEIQAVVADSTSATATAAIQALLPLSDVTLVFVNRWYGRGMDAESLNLTGDADDLVAQAVNSSSNVVVVIHATGAVNIEKWADNPNVTAIIAAYLPGQESGAGLVPVLYGDVSPSGKIPWTWGKSLDDYPPNGIVTDLVYSPQSNFTEGSFIDYRWFDKNNITPRYEFGHGLSYTTFKYSQITISKKTSKDTTSVMETAEPFVGRDSSNSLYDILFTVSAKISNTGQYTGSEVAQLYISIPEEGQPIRVLRGFDKVKDIKPGASATASFPIRRKDVSAWSTVGQHWYVPNGTFTIFVGASSRNLPLSTTWTP</sequence>
<dbReference type="AlphaFoldDB" id="A0A1Q3ESS5"/>
<dbReference type="GO" id="GO:0005576">
    <property type="term" value="C:extracellular region"/>
    <property type="evidence" value="ECO:0007669"/>
    <property type="project" value="UniProtKB-SubCell"/>
</dbReference>